<comment type="caution">
    <text evidence="1">The sequence shown here is derived from an EMBL/GenBank/DDBJ whole genome shotgun (WGS) entry which is preliminary data.</text>
</comment>
<dbReference type="AlphaFoldDB" id="A0A1G1T4W2"/>
<accession>A0A1G1T4W2</accession>
<keyword evidence="2" id="KW-1185">Reference proteome</keyword>
<gene>
    <name evidence="1" type="ORF">BEN48_13940</name>
</gene>
<sequence>MLAFLRLLSFSVFPPHLGMSNFLRSIFLLVVFACVFSSCKKDTGAVLNENGETARLVGTWQLTQRECLCPRTVPNELVKFTDTGFIFLTDGQPSAYGTYSVTPAGVAPGGPVLQLTYATGSSTLQKAEITTLTGSSLVLDFGIAFDAPRDTYKRLQ</sequence>
<dbReference type="STRING" id="1908236.BEN48_13940"/>
<evidence type="ECO:0000313" key="1">
    <source>
        <dbReference type="EMBL" id="OGX85911.1"/>
    </source>
</evidence>
<proteinExistence type="predicted"/>
<organism evidence="1 2">
    <name type="scientific">Hymenobacter glacialis</name>
    <dbReference type="NCBI Taxonomy" id="1908236"/>
    <lineage>
        <taxon>Bacteria</taxon>
        <taxon>Pseudomonadati</taxon>
        <taxon>Bacteroidota</taxon>
        <taxon>Cytophagia</taxon>
        <taxon>Cytophagales</taxon>
        <taxon>Hymenobacteraceae</taxon>
        <taxon>Hymenobacter</taxon>
    </lineage>
</organism>
<dbReference type="EMBL" id="MDZC01000054">
    <property type="protein sequence ID" value="OGX85911.1"/>
    <property type="molecule type" value="Genomic_DNA"/>
</dbReference>
<evidence type="ECO:0000313" key="2">
    <source>
        <dbReference type="Proteomes" id="UP000177791"/>
    </source>
</evidence>
<evidence type="ECO:0008006" key="3">
    <source>
        <dbReference type="Google" id="ProtNLM"/>
    </source>
</evidence>
<protein>
    <recommendedName>
        <fullName evidence="3">Lipocalin-like domain-containing protein</fullName>
    </recommendedName>
</protein>
<reference evidence="1 2" key="1">
    <citation type="submission" date="2016-08" db="EMBL/GenBank/DDBJ databases">
        <title>Hymenobacter coccineus sp. nov., Hymenobacter lapidarius sp. nov. and Hymenobacter glacialis sp. nov., isolated from Antarctic soil.</title>
        <authorList>
            <person name="Sedlacek I."/>
            <person name="Kralova S."/>
            <person name="Kyrova K."/>
            <person name="Maslanova I."/>
            <person name="Stankova E."/>
            <person name="Vrbovska V."/>
            <person name="Nemec M."/>
            <person name="Bartak M."/>
            <person name="Svec P."/>
            <person name="Busse H.-J."/>
            <person name="Pantucek R."/>
        </authorList>
    </citation>
    <scope>NUCLEOTIDE SEQUENCE [LARGE SCALE GENOMIC DNA]</scope>
    <source>
        <strain evidence="1 2">CCM 8648</strain>
    </source>
</reference>
<name>A0A1G1T4W2_9BACT</name>
<dbReference type="Proteomes" id="UP000177791">
    <property type="component" value="Unassembled WGS sequence"/>
</dbReference>